<keyword evidence="6" id="KW-0479">Metal-binding</keyword>
<evidence type="ECO:0000256" key="3">
    <source>
        <dbReference type="ARBA" id="ARBA00001968"/>
    </source>
</evidence>
<dbReference type="InterPro" id="IPR008334">
    <property type="entry name" value="5'-Nucleotdase_C"/>
</dbReference>
<dbReference type="PANTHER" id="PTHR11575:SF6">
    <property type="entry name" value="2',3'-CYCLIC-NUCLEOTIDE 2'-PHOSPHODIESTERASE_3'-NUCLEOTIDASE"/>
    <property type="match status" value="1"/>
</dbReference>
<dbReference type="Gene3D" id="3.90.780.10">
    <property type="entry name" value="5'-Nucleotidase, C-terminal domain"/>
    <property type="match status" value="1"/>
</dbReference>
<dbReference type="InterPro" id="IPR041827">
    <property type="entry name" value="CpdB_N"/>
</dbReference>
<dbReference type="InterPro" id="IPR004843">
    <property type="entry name" value="Calcineurin-like_PHP"/>
</dbReference>
<protein>
    <submittedName>
        <fullName evidence="14">Bifunctional metallophosphatase/5'-nucleotidase</fullName>
    </submittedName>
</protein>
<comment type="cofactor">
    <cofactor evidence="3">
        <name>a divalent metal cation</name>
        <dbReference type="ChEBI" id="CHEBI:60240"/>
    </cofactor>
</comment>
<evidence type="ECO:0000256" key="11">
    <source>
        <dbReference type="RuleBase" id="RU362119"/>
    </source>
</evidence>
<evidence type="ECO:0000259" key="12">
    <source>
        <dbReference type="Pfam" id="PF00149"/>
    </source>
</evidence>
<gene>
    <name evidence="14" type="ORF">I6N96_18540</name>
</gene>
<evidence type="ECO:0000256" key="8">
    <source>
        <dbReference type="ARBA" id="ARBA00022741"/>
    </source>
</evidence>
<feature type="domain" description="5'-Nucleotidase C-terminal" evidence="13">
    <location>
        <begin position="323"/>
        <end position="477"/>
    </location>
</feature>
<dbReference type="SUPFAM" id="SSF55816">
    <property type="entry name" value="5'-nucleotidase (syn. UDP-sugar hydrolase), C-terminal domain"/>
    <property type="match status" value="1"/>
</dbReference>
<evidence type="ECO:0000256" key="6">
    <source>
        <dbReference type="ARBA" id="ARBA00022723"/>
    </source>
</evidence>
<comment type="catalytic activity">
    <reaction evidence="1">
        <text>a ribonucleoside 3'-phosphate + H2O = a ribonucleoside + phosphate</text>
        <dbReference type="Rhea" id="RHEA:10144"/>
        <dbReference type="ChEBI" id="CHEBI:13197"/>
        <dbReference type="ChEBI" id="CHEBI:15377"/>
        <dbReference type="ChEBI" id="CHEBI:18254"/>
        <dbReference type="ChEBI" id="CHEBI:43474"/>
        <dbReference type="EC" id="3.1.3.6"/>
    </reaction>
</comment>
<dbReference type="Proteomes" id="UP000673375">
    <property type="component" value="Unassembled WGS sequence"/>
</dbReference>
<dbReference type="CDD" id="cd07410">
    <property type="entry name" value="MPP_CpdB_N"/>
    <property type="match status" value="1"/>
</dbReference>
<dbReference type="PRINTS" id="PR01607">
    <property type="entry name" value="APYRASEFAMLY"/>
</dbReference>
<dbReference type="PANTHER" id="PTHR11575">
    <property type="entry name" value="5'-NUCLEOTIDASE-RELATED"/>
    <property type="match status" value="1"/>
</dbReference>
<keyword evidence="9 11" id="KW-0378">Hydrolase</keyword>
<name>A0ABS4CPU4_9ENTE</name>
<evidence type="ECO:0000256" key="10">
    <source>
        <dbReference type="ARBA" id="ARBA00023268"/>
    </source>
</evidence>
<dbReference type="Pfam" id="PF02872">
    <property type="entry name" value="5_nucleotid_C"/>
    <property type="match status" value="1"/>
</dbReference>
<evidence type="ECO:0000256" key="5">
    <source>
        <dbReference type="ARBA" id="ARBA00006654"/>
    </source>
</evidence>
<reference evidence="14 15" key="1">
    <citation type="submission" date="2020-12" db="EMBL/GenBank/DDBJ databases">
        <title>Vagococcus allomyrinae sp. nov. and Enterococcus lavae sp. nov., isolated from the larvae of Allomyrina dichotoma.</title>
        <authorList>
            <person name="Lee S.D."/>
        </authorList>
    </citation>
    <scope>NUCLEOTIDE SEQUENCE [LARGE SCALE GENOMIC DNA]</scope>
    <source>
        <strain evidence="14 15">BWM-S5</strain>
    </source>
</reference>
<evidence type="ECO:0000256" key="4">
    <source>
        <dbReference type="ARBA" id="ARBA00004196"/>
    </source>
</evidence>
<dbReference type="SUPFAM" id="SSF56300">
    <property type="entry name" value="Metallo-dependent phosphatases"/>
    <property type="match status" value="1"/>
</dbReference>
<feature type="domain" description="Calcineurin-like phosphoesterase" evidence="12">
    <location>
        <begin position="6"/>
        <end position="233"/>
    </location>
</feature>
<dbReference type="EMBL" id="JAEDXU010000014">
    <property type="protein sequence ID" value="MBP1048297.1"/>
    <property type="molecule type" value="Genomic_DNA"/>
</dbReference>
<dbReference type="RefSeq" id="WP_209559063.1">
    <property type="nucleotide sequence ID" value="NZ_JAEDXU010000014.1"/>
</dbReference>
<organism evidence="14 15">
    <name type="scientific">Enterococcus larvae</name>
    <dbReference type="NCBI Taxonomy" id="2794352"/>
    <lineage>
        <taxon>Bacteria</taxon>
        <taxon>Bacillati</taxon>
        <taxon>Bacillota</taxon>
        <taxon>Bacilli</taxon>
        <taxon>Lactobacillales</taxon>
        <taxon>Enterococcaceae</taxon>
        <taxon>Enterococcus</taxon>
    </lineage>
</organism>
<dbReference type="InterPro" id="IPR006179">
    <property type="entry name" value="5_nucleotidase/apyrase"/>
</dbReference>
<comment type="similarity">
    <text evidence="5 11">Belongs to the 5'-nucleotidase family.</text>
</comment>
<dbReference type="Pfam" id="PF00149">
    <property type="entry name" value="Metallophos"/>
    <property type="match status" value="1"/>
</dbReference>
<accession>A0ABS4CPU4</accession>
<sequence>MKLTFFETSDIHGYISPTNYAGGEDLGIGAAKVAAKLKLLRSQAAGPVITIENGDFIQGSPLSYYVAKNQHWSADFIKVINTMSYDVQVLGNHEFNYGLDYLKKAIASYNAPVLAANILNQEGEPYFGKGYTIIEKEGIRVAVLGLVTQYIPYWEQPSVVEGMQFERAVTTAKKMIPELRKLADIVVVSYHGGFERDIEDGTPTEQLTGENEGYQLLHEVSGIDALFTGHQHREIAAVVNGIPVVQPGYRGSCIGEIELTIIEQDGKLVVSDAQARLHPVADVQADTQILSIVAALESELEEWLDQPLGKVEGNMEIEDPMRARLMEHPYIEFINRVQQSASGAEISGTALFNNEGKGFKDIITMRDIITNYIYPNTLAIVKVNGAELRAALEQTAGYLAVANGSIIFDPKYIQPKPQYYNYDMYEGINYTIDVSRPIGQRITRLLFQGKPIESNQIFDIVINQYRAVGGGNYSMFNAGKIVREIQIDMTELIADYLRLHPVIQAETNQNFQVIM</sequence>
<dbReference type="Gene3D" id="3.60.21.10">
    <property type="match status" value="1"/>
</dbReference>
<proteinExistence type="inferred from homology"/>
<dbReference type="InterPro" id="IPR036907">
    <property type="entry name" value="5'-Nucleotdase_C_sf"/>
</dbReference>
<comment type="subcellular location">
    <subcellularLocation>
        <location evidence="4">Cell envelope</location>
    </subcellularLocation>
</comment>
<keyword evidence="8 11" id="KW-0547">Nucleotide-binding</keyword>
<evidence type="ECO:0000256" key="1">
    <source>
        <dbReference type="ARBA" id="ARBA00000527"/>
    </source>
</evidence>
<dbReference type="PROSITE" id="PS00786">
    <property type="entry name" value="5_NUCLEOTIDASE_2"/>
    <property type="match status" value="1"/>
</dbReference>
<evidence type="ECO:0000313" key="14">
    <source>
        <dbReference type="EMBL" id="MBP1048297.1"/>
    </source>
</evidence>
<dbReference type="InterPro" id="IPR029052">
    <property type="entry name" value="Metallo-depent_PP-like"/>
</dbReference>
<keyword evidence="7" id="KW-0732">Signal</keyword>
<evidence type="ECO:0000256" key="7">
    <source>
        <dbReference type="ARBA" id="ARBA00022729"/>
    </source>
</evidence>
<evidence type="ECO:0000256" key="9">
    <source>
        <dbReference type="ARBA" id="ARBA00022801"/>
    </source>
</evidence>
<dbReference type="InterPro" id="IPR006146">
    <property type="entry name" value="5'-Nucleotdase_CS"/>
</dbReference>
<evidence type="ECO:0000256" key="2">
    <source>
        <dbReference type="ARBA" id="ARBA00001730"/>
    </source>
</evidence>
<evidence type="ECO:0000313" key="15">
    <source>
        <dbReference type="Proteomes" id="UP000673375"/>
    </source>
</evidence>
<keyword evidence="10" id="KW-0511">Multifunctional enzyme</keyword>
<evidence type="ECO:0000259" key="13">
    <source>
        <dbReference type="Pfam" id="PF02872"/>
    </source>
</evidence>
<comment type="catalytic activity">
    <reaction evidence="2">
        <text>a nucleoside 2',3'-cyclic phosphate + H2O = a nucleoside 3'-phosphate + H(+)</text>
        <dbReference type="Rhea" id="RHEA:19621"/>
        <dbReference type="ChEBI" id="CHEBI:15377"/>
        <dbReference type="ChEBI" id="CHEBI:15378"/>
        <dbReference type="ChEBI" id="CHEBI:66949"/>
        <dbReference type="ChEBI" id="CHEBI:66954"/>
        <dbReference type="EC" id="3.1.4.16"/>
    </reaction>
</comment>
<keyword evidence="15" id="KW-1185">Reference proteome</keyword>
<comment type="caution">
    <text evidence="14">The sequence shown here is derived from an EMBL/GenBank/DDBJ whole genome shotgun (WGS) entry which is preliminary data.</text>
</comment>